<reference evidence="3" key="1">
    <citation type="submission" date="2020-01" db="EMBL/GenBank/DDBJ databases">
        <authorList>
            <consortium name="DOE Joint Genome Institute"/>
            <person name="Haridas S."/>
            <person name="Albert R."/>
            <person name="Binder M."/>
            <person name="Bloem J."/>
            <person name="Labutti K."/>
            <person name="Salamov A."/>
            <person name="Andreopoulos B."/>
            <person name="Baker S.E."/>
            <person name="Barry K."/>
            <person name="Bills G."/>
            <person name="Bluhm B.H."/>
            <person name="Cannon C."/>
            <person name="Castanera R."/>
            <person name="Culley D.E."/>
            <person name="Daum C."/>
            <person name="Ezra D."/>
            <person name="Gonzalez J.B."/>
            <person name="Henrissat B."/>
            <person name="Kuo A."/>
            <person name="Liang C."/>
            <person name="Lipzen A."/>
            <person name="Lutzoni F."/>
            <person name="Magnuson J."/>
            <person name="Mondo S."/>
            <person name="Nolan M."/>
            <person name="Ohm R."/>
            <person name="Pangilinan J."/>
            <person name="Park H.-J."/>
            <person name="Ramirez L."/>
            <person name="Alfaro M."/>
            <person name="Sun H."/>
            <person name="Tritt A."/>
            <person name="Yoshinaga Y."/>
            <person name="Zwiers L.-H."/>
            <person name="Turgeon B.G."/>
            <person name="Goodwin S.B."/>
            <person name="Spatafora J.W."/>
            <person name="Crous P.W."/>
            <person name="Grigoriev I.V."/>
        </authorList>
    </citation>
    <scope>NUCLEOTIDE SEQUENCE</scope>
    <source>
        <strain evidence="3">CBS 342.82</strain>
    </source>
</reference>
<evidence type="ECO:0000313" key="2">
    <source>
        <dbReference type="Proteomes" id="UP000504637"/>
    </source>
</evidence>
<organism evidence="3">
    <name type="scientific">Dissoconium aciculare CBS 342.82</name>
    <dbReference type="NCBI Taxonomy" id="1314786"/>
    <lineage>
        <taxon>Eukaryota</taxon>
        <taxon>Fungi</taxon>
        <taxon>Dikarya</taxon>
        <taxon>Ascomycota</taxon>
        <taxon>Pezizomycotina</taxon>
        <taxon>Dothideomycetes</taxon>
        <taxon>Dothideomycetidae</taxon>
        <taxon>Mycosphaerellales</taxon>
        <taxon>Dissoconiaceae</taxon>
        <taxon>Dissoconium</taxon>
    </lineage>
</organism>
<dbReference type="GeneID" id="54360082"/>
<dbReference type="SUPFAM" id="SSF54518">
    <property type="entry name" value="Tubby C-terminal domain-like"/>
    <property type="match status" value="1"/>
</dbReference>
<gene>
    <name evidence="3" type="ORF">K489DRAFT_341345</name>
</gene>
<evidence type="ECO:0000256" key="1">
    <source>
        <dbReference type="ARBA" id="ARBA00005437"/>
    </source>
</evidence>
<dbReference type="InterPro" id="IPR007612">
    <property type="entry name" value="LOR"/>
</dbReference>
<dbReference type="Gene3D" id="2.40.160.200">
    <property type="entry name" value="LURP1-related"/>
    <property type="match status" value="1"/>
</dbReference>
<comment type="similarity">
    <text evidence="1">Belongs to the LOR family.</text>
</comment>
<keyword evidence="2" id="KW-1185">Reference proteome</keyword>
<dbReference type="Proteomes" id="UP000504637">
    <property type="component" value="Unplaced"/>
</dbReference>
<proteinExistence type="inferred from homology"/>
<dbReference type="InterPro" id="IPR025659">
    <property type="entry name" value="Tubby-like_C"/>
</dbReference>
<evidence type="ECO:0000313" key="3">
    <source>
        <dbReference type="RefSeq" id="XP_033457906.1"/>
    </source>
</evidence>
<accession>A0A6J3LYM2</accession>
<reference evidence="3" key="3">
    <citation type="submission" date="2025-08" db="UniProtKB">
        <authorList>
            <consortium name="RefSeq"/>
        </authorList>
    </citation>
    <scope>IDENTIFICATION</scope>
    <source>
        <strain evidence="3">CBS 342.82</strain>
    </source>
</reference>
<dbReference type="RefSeq" id="XP_033457906.1">
    <property type="nucleotide sequence ID" value="XM_033602282.1"/>
</dbReference>
<dbReference type="Pfam" id="PF04525">
    <property type="entry name" value="LOR"/>
    <property type="match status" value="1"/>
</dbReference>
<evidence type="ECO:0008006" key="4">
    <source>
        <dbReference type="Google" id="ProtNLM"/>
    </source>
</evidence>
<dbReference type="OrthoDB" id="97518at2759"/>
<sequence>MSSPIVLFGDEHIVAQRTTLKTRQKTWSFVKHTGRSFEISINGDGNPLFTVETKHWGKLRTLKDTTGTTICTLNHSYLSSEDCWTVVRDNKTLLSVRYTWSPPGCSILFEGLSNGHAEPPQLKIHRTSKWLGSFSVQLDSGEEMAKSRCTNMSPSFTSMLKVSPPTWEMEIPENSDLVLAALISVILSDLYSELHLLMI</sequence>
<name>A0A6J3LYM2_9PEZI</name>
<protein>
    <recommendedName>
        <fullName evidence="4">Tubby C-terminal-like domain-containing protein</fullName>
    </recommendedName>
</protein>
<dbReference type="AlphaFoldDB" id="A0A6J3LYM2"/>
<dbReference type="InterPro" id="IPR038595">
    <property type="entry name" value="LOR_sf"/>
</dbReference>
<reference evidence="3" key="2">
    <citation type="submission" date="2020-04" db="EMBL/GenBank/DDBJ databases">
        <authorList>
            <consortium name="NCBI Genome Project"/>
        </authorList>
    </citation>
    <scope>NUCLEOTIDE SEQUENCE</scope>
    <source>
        <strain evidence="3">CBS 342.82</strain>
    </source>
</reference>